<organism evidence="1 2">
    <name type="scientific">Gymnopus androsaceus JB14</name>
    <dbReference type="NCBI Taxonomy" id="1447944"/>
    <lineage>
        <taxon>Eukaryota</taxon>
        <taxon>Fungi</taxon>
        <taxon>Dikarya</taxon>
        <taxon>Basidiomycota</taxon>
        <taxon>Agaricomycotina</taxon>
        <taxon>Agaricomycetes</taxon>
        <taxon>Agaricomycetidae</taxon>
        <taxon>Agaricales</taxon>
        <taxon>Marasmiineae</taxon>
        <taxon>Omphalotaceae</taxon>
        <taxon>Gymnopus</taxon>
    </lineage>
</organism>
<dbReference type="OrthoDB" id="674604at2759"/>
<gene>
    <name evidence="1" type="ORF">BT96DRAFT_400893</name>
</gene>
<name>A0A6A4GVC2_9AGAR</name>
<protein>
    <recommendedName>
        <fullName evidence="3">NB-ARC domain-containing protein</fullName>
    </recommendedName>
</protein>
<accession>A0A6A4GVC2</accession>
<dbReference type="EMBL" id="ML769698">
    <property type="protein sequence ID" value="KAE9389416.1"/>
    <property type="molecule type" value="Genomic_DNA"/>
</dbReference>
<dbReference type="InterPro" id="IPR027417">
    <property type="entry name" value="P-loop_NTPase"/>
</dbReference>
<keyword evidence="2" id="KW-1185">Reference proteome</keyword>
<dbReference type="PANTHER" id="PTHR35205:SF1">
    <property type="entry name" value="ZU5 DOMAIN-CONTAINING PROTEIN"/>
    <property type="match status" value="1"/>
</dbReference>
<dbReference type="Gene3D" id="3.40.50.300">
    <property type="entry name" value="P-loop containing nucleotide triphosphate hydrolases"/>
    <property type="match status" value="1"/>
</dbReference>
<dbReference type="AlphaFoldDB" id="A0A6A4GVC2"/>
<dbReference type="Proteomes" id="UP000799118">
    <property type="component" value="Unassembled WGS sequence"/>
</dbReference>
<reference evidence="1" key="1">
    <citation type="journal article" date="2019" name="Environ. Microbiol.">
        <title>Fungal ecological strategies reflected in gene transcription - a case study of two litter decomposers.</title>
        <authorList>
            <person name="Barbi F."/>
            <person name="Kohler A."/>
            <person name="Barry K."/>
            <person name="Baskaran P."/>
            <person name="Daum C."/>
            <person name="Fauchery L."/>
            <person name="Ihrmark K."/>
            <person name="Kuo A."/>
            <person name="LaButti K."/>
            <person name="Lipzen A."/>
            <person name="Morin E."/>
            <person name="Grigoriev I.V."/>
            <person name="Henrissat B."/>
            <person name="Lindahl B."/>
            <person name="Martin F."/>
        </authorList>
    </citation>
    <scope>NUCLEOTIDE SEQUENCE</scope>
    <source>
        <strain evidence="1">JB14</strain>
    </source>
</reference>
<evidence type="ECO:0008006" key="3">
    <source>
        <dbReference type="Google" id="ProtNLM"/>
    </source>
</evidence>
<sequence>MTENLSSSFGTQMFPHASHFNIQGGIFNAAQNVNITYADRAQVNVPAGYIEGMTDCPTSTLLFTGRETVLNILGDYFITDLMSKDIGRRKLFLLHGLGGAGKTQCALEFARKFKKSFSVIYFITAESENSIMASYYDIAMRNGSLPVQGWESGFRWFKMHEANWLIIMDNADDPQLSLGRFLPSCDHGNIIITSRNPDLMQIAAKI</sequence>
<dbReference type="PANTHER" id="PTHR35205">
    <property type="entry name" value="NB-ARC AND TPR DOMAIN PROTEIN"/>
    <property type="match status" value="1"/>
</dbReference>
<evidence type="ECO:0000313" key="1">
    <source>
        <dbReference type="EMBL" id="KAE9389416.1"/>
    </source>
</evidence>
<dbReference type="SUPFAM" id="SSF52540">
    <property type="entry name" value="P-loop containing nucleoside triphosphate hydrolases"/>
    <property type="match status" value="1"/>
</dbReference>
<evidence type="ECO:0000313" key="2">
    <source>
        <dbReference type="Proteomes" id="UP000799118"/>
    </source>
</evidence>
<proteinExistence type="predicted"/>